<accession>A0A0E9UIJ6</accession>
<reference evidence="1" key="2">
    <citation type="journal article" date="2015" name="Fish Shellfish Immunol.">
        <title>Early steps in the European eel (Anguilla anguilla)-Vibrio vulnificus interaction in the gills: Role of the RtxA13 toxin.</title>
        <authorList>
            <person name="Callol A."/>
            <person name="Pajuelo D."/>
            <person name="Ebbesson L."/>
            <person name="Teles M."/>
            <person name="MacKenzie S."/>
            <person name="Amaro C."/>
        </authorList>
    </citation>
    <scope>NUCLEOTIDE SEQUENCE</scope>
</reference>
<proteinExistence type="predicted"/>
<dbReference type="AlphaFoldDB" id="A0A0E9UIJ6"/>
<evidence type="ECO:0000313" key="1">
    <source>
        <dbReference type="EMBL" id="JAH65581.1"/>
    </source>
</evidence>
<sequence>MSKFGPVTDQSAVDMLLCTLVYTTRSVPR</sequence>
<name>A0A0E9UIJ6_ANGAN</name>
<dbReference type="EMBL" id="GBXM01042996">
    <property type="protein sequence ID" value="JAH65581.1"/>
    <property type="molecule type" value="Transcribed_RNA"/>
</dbReference>
<protein>
    <submittedName>
        <fullName evidence="1">Uncharacterized protein</fullName>
    </submittedName>
</protein>
<organism evidence="1">
    <name type="scientific">Anguilla anguilla</name>
    <name type="common">European freshwater eel</name>
    <name type="synonym">Muraena anguilla</name>
    <dbReference type="NCBI Taxonomy" id="7936"/>
    <lineage>
        <taxon>Eukaryota</taxon>
        <taxon>Metazoa</taxon>
        <taxon>Chordata</taxon>
        <taxon>Craniata</taxon>
        <taxon>Vertebrata</taxon>
        <taxon>Euteleostomi</taxon>
        <taxon>Actinopterygii</taxon>
        <taxon>Neopterygii</taxon>
        <taxon>Teleostei</taxon>
        <taxon>Anguilliformes</taxon>
        <taxon>Anguillidae</taxon>
        <taxon>Anguilla</taxon>
    </lineage>
</organism>
<reference evidence="1" key="1">
    <citation type="submission" date="2014-11" db="EMBL/GenBank/DDBJ databases">
        <authorList>
            <person name="Amaro Gonzalez C."/>
        </authorList>
    </citation>
    <scope>NUCLEOTIDE SEQUENCE</scope>
</reference>